<dbReference type="AlphaFoldDB" id="A0AAW1VWA7"/>
<gene>
    <name evidence="2" type="ORF">M0R45_036481</name>
</gene>
<dbReference type="InterPro" id="IPR036259">
    <property type="entry name" value="MFS_trans_sf"/>
</dbReference>
<proteinExistence type="predicted"/>
<comment type="caution">
    <text evidence="2">The sequence shown here is derived from an EMBL/GenBank/DDBJ whole genome shotgun (WGS) entry which is preliminary data.</text>
</comment>
<dbReference type="Gene3D" id="1.20.1250.20">
    <property type="entry name" value="MFS general substrate transporter like domains"/>
    <property type="match status" value="2"/>
</dbReference>
<feature type="transmembrane region" description="Helical" evidence="1">
    <location>
        <begin position="67"/>
        <end position="87"/>
    </location>
</feature>
<reference evidence="2 3" key="1">
    <citation type="journal article" date="2023" name="G3 (Bethesda)">
        <title>A chromosome-length genome assembly and annotation of blackberry (Rubus argutus, cv. 'Hillquist').</title>
        <authorList>
            <person name="Bruna T."/>
            <person name="Aryal R."/>
            <person name="Dudchenko O."/>
            <person name="Sargent D.J."/>
            <person name="Mead D."/>
            <person name="Buti M."/>
            <person name="Cavallini A."/>
            <person name="Hytonen T."/>
            <person name="Andres J."/>
            <person name="Pham M."/>
            <person name="Weisz D."/>
            <person name="Mascagni F."/>
            <person name="Usai G."/>
            <person name="Natali L."/>
            <person name="Bassil N."/>
            <person name="Fernandez G.E."/>
            <person name="Lomsadze A."/>
            <person name="Armour M."/>
            <person name="Olukolu B."/>
            <person name="Poorten T."/>
            <person name="Britton C."/>
            <person name="Davik J."/>
            <person name="Ashrafi H."/>
            <person name="Aiden E.L."/>
            <person name="Borodovsky M."/>
            <person name="Worthington M."/>
        </authorList>
    </citation>
    <scope>NUCLEOTIDE SEQUENCE [LARGE SCALE GENOMIC DNA]</scope>
    <source>
        <strain evidence="2">PI 553951</strain>
    </source>
</reference>
<keyword evidence="3" id="KW-1185">Reference proteome</keyword>
<feature type="transmembrane region" description="Helical" evidence="1">
    <location>
        <begin position="177"/>
        <end position="197"/>
    </location>
</feature>
<organism evidence="2 3">
    <name type="scientific">Rubus argutus</name>
    <name type="common">Southern blackberry</name>
    <dbReference type="NCBI Taxonomy" id="59490"/>
    <lineage>
        <taxon>Eukaryota</taxon>
        <taxon>Viridiplantae</taxon>
        <taxon>Streptophyta</taxon>
        <taxon>Embryophyta</taxon>
        <taxon>Tracheophyta</taxon>
        <taxon>Spermatophyta</taxon>
        <taxon>Magnoliopsida</taxon>
        <taxon>eudicotyledons</taxon>
        <taxon>Gunneridae</taxon>
        <taxon>Pentapetalae</taxon>
        <taxon>rosids</taxon>
        <taxon>fabids</taxon>
        <taxon>Rosales</taxon>
        <taxon>Rosaceae</taxon>
        <taxon>Rosoideae</taxon>
        <taxon>Rosoideae incertae sedis</taxon>
        <taxon>Rubus</taxon>
    </lineage>
</organism>
<dbReference type="EMBL" id="JBEDUW010000007">
    <property type="protein sequence ID" value="KAK9912628.1"/>
    <property type="molecule type" value="Genomic_DNA"/>
</dbReference>
<evidence type="ECO:0000313" key="2">
    <source>
        <dbReference type="EMBL" id="KAK9912628.1"/>
    </source>
</evidence>
<accession>A0AAW1VWA7</accession>
<sequence length="362" mass="41348">MGTVKEWFGKHLYFSKATMCIRGLVFSYSLVDHAIMSILITYVPRLWHLEETTFPNSGSHLPHTYEGYFKIIVTTNAACVVGLCILWSSTVDMSAEIAATVFYGAVVLLTLGEAGRSAALNEFLDEQYLSEQDQTECIDNKKLQDRQKALWSLPWFLGAVVAFSLKETTREQTIKISTIVMGVFYLFFCFGYSYYFIYGKSPSVIEAEPVYPIEEAERDETCIDTEENYIEHVEENCKDTEENYIEQVQSLEICIDTGELAAKPCGNGSGKYIFFEQMDSLREPPIKPIAIIFYELDSLSKYITSHLWESLPKKWKSNSRVRIGCGMVCTVLCCVVAWHVEIRRLKEAVKQGVKDDRQRLFP</sequence>
<keyword evidence="1" id="KW-0812">Transmembrane</keyword>
<keyword evidence="1" id="KW-1133">Transmembrane helix</keyword>
<protein>
    <submittedName>
        <fullName evidence="2">Uncharacterized protein</fullName>
    </submittedName>
</protein>
<feature type="transmembrane region" description="Helical" evidence="1">
    <location>
        <begin position="21"/>
        <end position="47"/>
    </location>
</feature>
<name>A0AAW1VWA7_RUBAR</name>
<keyword evidence="1" id="KW-0472">Membrane</keyword>
<evidence type="ECO:0000313" key="3">
    <source>
        <dbReference type="Proteomes" id="UP001457282"/>
    </source>
</evidence>
<dbReference type="Proteomes" id="UP001457282">
    <property type="component" value="Unassembled WGS sequence"/>
</dbReference>
<evidence type="ECO:0000256" key="1">
    <source>
        <dbReference type="SAM" id="Phobius"/>
    </source>
</evidence>